<dbReference type="InterPro" id="IPR029044">
    <property type="entry name" value="Nucleotide-diphossugar_trans"/>
</dbReference>
<reference evidence="4 5" key="1">
    <citation type="journal article" date="2015" name="Genome Announc.">
        <title>Expanding the biotechnology potential of lactobacilli through comparative genomics of 213 strains and associated genera.</title>
        <authorList>
            <person name="Sun Z."/>
            <person name="Harris H.M."/>
            <person name="McCann A."/>
            <person name="Guo C."/>
            <person name="Argimon S."/>
            <person name="Zhang W."/>
            <person name="Yang X."/>
            <person name="Jeffery I.B."/>
            <person name="Cooney J.C."/>
            <person name="Kagawa T.F."/>
            <person name="Liu W."/>
            <person name="Song Y."/>
            <person name="Salvetti E."/>
            <person name="Wrobel A."/>
            <person name="Rasinkangas P."/>
            <person name="Parkhill J."/>
            <person name="Rea M.C."/>
            <person name="O'Sullivan O."/>
            <person name="Ritari J."/>
            <person name="Douillard F.P."/>
            <person name="Paul Ross R."/>
            <person name="Yang R."/>
            <person name="Briner A.E."/>
            <person name="Felis G.E."/>
            <person name="de Vos W.M."/>
            <person name="Barrangou R."/>
            <person name="Klaenhammer T.R."/>
            <person name="Caufield P.W."/>
            <person name="Cui Y."/>
            <person name="Zhang H."/>
            <person name="O'Toole P.W."/>
        </authorList>
    </citation>
    <scope>NUCLEOTIDE SEQUENCE [LARGE SCALE GENOMIC DNA]</scope>
    <source>
        <strain evidence="4 5">DSM 15833</strain>
    </source>
</reference>
<keyword evidence="1" id="KW-0328">Glycosyltransferase</keyword>
<organism evidence="4 5">
    <name type="scientific">Ligilactobacillus equi DSM 15833 = JCM 10991</name>
    <dbReference type="NCBI Taxonomy" id="1423740"/>
    <lineage>
        <taxon>Bacteria</taxon>
        <taxon>Bacillati</taxon>
        <taxon>Bacillota</taxon>
        <taxon>Bacilli</taxon>
        <taxon>Lactobacillales</taxon>
        <taxon>Lactobacillaceae</taxon>
        <taxon>Ligilactobacillus</taxon>
    </lineage>
</organism>
<evidence type="ECO:0000259" key="3">
    <source>
        <dbReference type="Pfam" id="PF00535"/>
    </source>
</evidence>
<dbReference type="PANTHER" id="PTHR22916">
    <property type="entry name" value="GLYCOSYLTRANSFERASE"/>
    <property type="match status" value="1"/>
</dbReference>
<evidence type="ECO:0000313" key="5">
    <source>
        <dbReference type="Proteomes" id="UP000051048"/>
    </source>
</evidence>
<dbReference type="PANTHER" id="PTHR22916:SF51">
    <property type="entry name" value="GLYCOSYLTRANSFERASE EPSH-RELATED"/>
    <property type="match status" value="1"/>
</dbReference>
<dbReference type="Proteomes" id="UP000051048">
    <property type="component" value="Unassembled WGS sequence"/>
</dbReference>
<dbReference type="CDD" id="cd00761">
    <property type="entry name" value="Glyco_tranf_GTA_type"/>
    <property type="match status" value="1"/>
</dbReference>
<dbReference type="GO" id="GO:0016757">
    <property type="term" value="F:glycosyltransferase activity"/>
    <property type="evidence" value="ECO:0007669"/>
    <property type="project" value="UniProtKB-KW"/>
</dbReference>
<protein>
    <submittedName>
        <fullName evidence="4">Glycosyltransferase protein</fullName>
    </submittedName>
</protein>
<dbReference type="STRING" id="1423740.FC36_GL000404"/>
<name>A0A0R1TF44_9LACO</name>
<accession>A0A0R1TF44</accession>
<dbReference type="SMR" id="A0A0R1TF44"/>
<keyword evidence="2 4" id="KW-0808">Transferase</keyword>
<sequence>MDKISVIVPVYNVEKYLNRCVQSILSQTYKDLEIILVDDGATDRSGAMCDTYKNDDDRIIVVHKQNEGLGLARNTGLKYATGKYVMFVDSDDYIDSDVVAKLYDDLVSNMADTCIGGFTRVSSSNIKEIHENAYLGNTFEGDSIKKILLPSMFGKSPNDDKYTEMSVWKVLFTKSIIDSNNIIFPSEREFISEDIIFDIDYYSKAKKIYMSSCNGYNYCDNAGTLTTRYNPDRFSQQVKLYKELIKRTDKIGILVFCKERLDNTLISIARYSIKLEVKYRKKNGILHEKKKIKEICENKVLKNVFNEFDNSQLPIGSKLINFFIKNKMIKPLEFIMILKSRLGV</sequence>
<dbReference type="RefSeq" id="WP_025020894.1">
    <property type="nucleotide sequence ID" value="NZ_AZFH01000087.1"/>
</dbReference>
<comment type="caution">
    <text evidence="4">The sequence shown here is derived from an EMBL/GenBank/DDBJ whole genome shotgun (WGS) entry which is preliminary data.</text>
</comment>
<dbReference type="SUPFAM" id="SSF53448">
    <property type="entry name" value="Nucleotide-diphospho-sugar transferases"/>
    <property type="match status" value="1"/>
</dbReference>
<dbReference type="Pfam" id="PF00535">
    <property type="entry name" value="Glycos_transf_2"/>
    <property type="match status" value="1"/>
</dbReference>
<evidence type="ECO:0000256" key="2">
    <source>
        <dbReference type="ARBA" id="ARBA00022679"/>
    </source>
</evidence>
<feature type="domain" description="Glycosyltransferase 2-like" evidence="3">
    <location>
        <begin position="5"/>
        <end position="143"/>
    </location>
</feature>
<dbReference type="Gene3D" id="3.90.550.10">
    <property type="entry name" value="Spore Coat Polysaccharide Biosynthesis Protein SpsA, Chain A"/>
    <property type="match status" value="1"/>
</dbReference>
<dbReference type="InterPro" id="IPR001173">
    <property type="entry name" value="Glyco_trans_2-like"/>
</dbReference>
<evidence type="ECO:0000256" key="1">
    <source>
        <dbReference type="ARBA" id="ARBA00022676"/>
    </source>
</evidence>
<gene>
    <name evidence="4" type="ORF">FC36_GL000404</name>
</gene>
<dbReference type="EMBL" id="AZFH01000087">
    <property type="protein sequence ID" value="KRL79705.1"/>
    <property type="molecule type" value="Genomic_DNA"/>
</dbReference>
<dbReference type="PATRIC" id="fig|1423740.3.peg.433"/>
<evidence type="ECO:0000313" key="4">
    <source>
        <dbReference type="EMBL" id="KRL79705.1"/>
    </source>
</evidence>
<dbReference type="AlphaFoldDB" id="A0A0R1TF44"/>
<proteinExistence type="predicted"/>